<dbReference type="InterPro" id="IPR020144">
    <property type="entry name" value="SpoVAB"/>
</dbReference>
<name>A0ABQ1FMF7_9BACL</name>
<keyword evidence="1" id="KW-0812">Transmembrane</keyword>
<gene>
    <name evidence="2" type="primary">spoVAB</name>
    <name evidence="2" type="ORF">GCM10010917_04320</name>
</gene>
<reference evidence="3" key="1">
    <citation type="journal article" date="2019" name="Int. J. Syst. Evol. Microbiol.">
        <title>The Global Catalogue of Microorganisms (GCM) 10K type strain sequencing project: providing services to taxonomists for standard genome sequencing and annotation.</title>
        <authorList>
            <consortium name="The Broad Institute Genomics Platform"/>
            <consortium name="The Broad Institute Genome Sequencing Center for Infectious Disease"/>
            <person name="Wu L."/>
            <person name="Ma J."/>
        </authorList>
    </citation>
    <scope>NUCLEOTIDE SEQUENCE [LARGE SCALE GENOMIC DNA]</scope>
    <source>
        <strain evidence="3">CGMCC 1.15044</strain>
    </source>
</reference>
<dbReference type="Proteomes" id="UP000609323">
    <property type="component" value="Unassembled WGS sequence"/>
</dbReference>
<feature type="transmembrane region" description="Helical" evidence="1">
    <location>
        <begin position="84"/>
        <end position="107"/>
    </location>
</feature>
<evidence type="ECO:0000313" key="3">
    <source>
        <dbReference type="Proteomes" id="UP000609323"/>
    </source>
</evidence>
<protein>
    <submittedName>
        <fullName evidence="2">Stage V sporulation protein AB</fullName>
    </submittedName>
</protein>
<evidence type="ECO:0000313" key="2">
    <source>
        <dbReference type="EMBL" id="GGA22710.1"/>
    </source>
</evidence>
<keyword evidence="1" id="KW-1133">Transmembrane helix</keyword>
<keyword evidence="3" id="KW-1185">Reference proteome</keyword>
<evidence type="ECO:0000256" key="1">
    <source>
        <dbReference type="SAM" id="Phobius"/>
    </source>
</evidence>
<dbReference type="Pfam" id="PF13782">
    <property type="entry name" value="SpoVAB"/>
    <property type="match status" value="1"/>
</dbReference>
<organism evidence="2 3">
    <name type="scientific">Paenibacillus physcomitrellae</name>
    <dbReference type="NCBI Taxonomy" id="1619311"/>
    <lineage>
        <taxon>Bacteria</taxon>
        <taxon>Bacillati</taxon>
        <taxon>Bacillota</taxon>
        <taxon>Bacilli</taxon>
        <taxon>Bacillales</taxon>
        <taxon>Paenibacillaceae</taxon>
        <taxon>Paenibacillus</taxon>
    </lineage>
</organism>
<accession>A0ABQ1FMF7</accession>
<keyword evidence="1" id="KW-0472">Membrane</keyword>
<feature type="transmembrane region" description="Helical" evidence="1">
    <location>
        <begin position="6"/>
        <end position="34"/>
    </location>
</feature>
<comment type="caution">
    <text evidence="2">The sequence shown here is derived from an EMBL/GenBank/DDBJ whole genome shotgun (WGS) entry which is preliminary data.</text>
</comment>
<proteinExistence type="predicted"/>
<feature type="transmembrane region" description="Helical" evidence="1">
    <location>
        <begin position="55"/>
        <end position="72"/>
    </location>
</feature>
<sequence>MMVPQIVQTVCLAFLGLAGGTAVGAGVVALFVVLDIVPRLAQLTRTYPRVHWYEGAMIAGSLFGTFADFWNWKFYIAWKPVPALVGLFNGIFVGMLAAALTEVLNVLPILAKRVRLQRYLFLLLLAMVFGKVAGSFYDWFIYHP</sequence>
<feature type="transmembrane region" description="Helical" evidence="1">
    <location>
        <begin position="119"/>
        <end position="142"/>
    </location>
</feature>
<dbReference type="EMBL" id="BMHF01000001">
    <property type="protein sequence ID" value="GGA22710.1"/>
    <property type="molecule type" value="Genomic_DNA"/>
</dbReference>